<gene>
    <name evidence="3" type="ORF">F7310_02245</name>
</gene>
<name>A0A1L4BQW7_9GAMM</name>
<accession>A0A1L4BQW7</accession>
<dbReference type="OrthoDB" id="9807770at2"/>
<evidence type="ECO:0000259" key="2">
    <source>
        <dbReference type="PROSITE" id="PS50164"/>
    </source>
</evidence>
<dbReference type="Gene3D" id="3.40.1440.10">
    <property type="entry name" value="GIY-YIG endonuclease"/>
    <property type="match status" value="1"/>
</dbReference>
<dbReference type="CDD" id="cd10448">
    <property type="entry name" value="GIY-YIG_unchar_3"/>
    <property type="match status" value="1"/>
</dbReference>
<evidence type="ECO:0000313" key="3">
    <source>
        <dbReference type="EMBL" id="API86244.1"/>
    </source>
</evidence>
<dbReference type="KEGG" id="frx:F7310_02245"/>
<dbReference type="SUPFAM" id="SSF82771">
    <property type="entry name" value="GIY-YIG endonuclease"/>
    <property type="match status" value="1"/>
</dbReference>
<dbReference type="InterPro" id="IPR035901">
    <property type="entry name" value="GIY-YIG_endonuc_sf"/>
</dbReference>
<dbReference type="Proteomes" id="UP000184222">
    <property type="component" value="Chromosome"/>
</dbReference>
<evidence type="ECO:0000313" key="4">
    <source>
        <dbReference type="Proteomes" id="UP000184222"/>
    </source>
</evidence>
<evidence type="ECO:0000256" key="1">
    <source>
        <dbReference type="ARBA" id="ARBA00007435"/>
    </source>
</evidence>
<comment type="similarity">
    <text evidence="1">Belongs to the UPF0213 family.</text>
</comment>
<organism evidence="3 4">
    <name type="scientific">Francisella uliginis</name>
    <dbReference type="NCBI Taxonomy" id="573570"/>
    <lineage>
        <taxon>Bacteria</taxon>
        <taxon>Pseudomonadati</taxon>
        <taxon>Pseudomonadota</taxon>
        <taxon>Gammaproteobacteria</taxon>
        <taxon>Thiotrichales</taxon>
        <taxon>Francisellaceae</taxon>
        <taxon>Francisella</taxon>
    </lineage>
</organism>
<dbReference type="PANTHER" id="PTHR34477:SF5">
    <property type="entry name" value="BSL5627 PROTEIN"/>
    <property type="match status" value="1"/>
</dbReference>
<dbReference type="Pfam" id="PF01541">
    <property type="entry name" value="GIY-YIG"/>
    <property type="match status" value="1"/>
</dbReference>
<dbReference type="EMBL" id="CP016796">
    <property type="protein sequence ID" value="API86244.1"/>
    <property type="molecule type" value="Genomic_DNA"/>
</dbReference>
<dbReference type="STRING" id="573570.F7310_02245"/>
<dbReference type="RefSeq" id="WP_072711448.1">
    <property type="nucleotide sequence ID" value="NZ_CP016796.1"/>
</dbReference>
<sequence>MKNGYVYMLTNKNSSVLYVRVTSDIVRRIYEHKSKFVDGFTRKYNLNKLVYFEIYENIEDAIIREKQLKNWHRNWKLDLVKSVNPTFEDLYERIVT</sequence>
<dbReference type="PROSITE" id="PS50164">
    <property type="entry name" value="GIY_YIG"/>
    <property type="match status" value="1"/>
</dbReference>
<dbReference type="SMART" id="SM00465">
    <property type="entry name" value="GIYc"/>
    <property type="match status" value="1"/>
</dbReference>
<protein>
    <submittedName>
        <fullName evidence="3">GIY-YIG nuclease</fullName>
    </submittedName>
</protein>
<feature type="domain" description="GIY-YIG" evidence="2">
    <location>
        <begin position="2"/>
        <end position="78"/>
    </location>
</feature>
<reference evidence="3 4" key="1">
    <citation type="journal article" date="2016" name="Appl. Environ. Microbiol.">
        <title>Whole genome relationships among Francisella bacteria of diverse origin define new species and provide specific regions for detection.</title>
        <authorList>
            <person name="Challacombe J.F."/>
            <person name="Petersen J.M."/>
            <person name="Gallegos-Graves V."/>
            <person name="Hodge D."/>
            <person name="Pillai S."/>
            <person name="Kuske C.R."/>
        </authorList>
    </citation>
    <scope>NUCLEOTIDE SEQUENCE [LARGE SCALE GENOMIC DNA]</scope>
    <source>
        <strain evidence="4">TX07-7310</strain>
    </source>
</reference>
<proteinExistence type="inferred from homology"/>
<keyword evidence="4" id="KW-1185">Reference proteome</keyword>
<dbReference type="AlphaFoldDB" id="A0A1L4BQW7"/>
<dbReference type="InterPro" id="IPR000305">
    <property type="entry name" value="GIY-YIG_endonuc"/>
</dbReference>
<dbReference type="InterPro" id="IPR050190">
    <property type="entry name" value="UPF0213_domain"/>
</dbReference>
<dbReference type="PANTHER" id="PTHR34477">
    <property type="entry name" value="UPF0213 PROTEIN YHBQ"/>
    <property type="match status" value="1"/>
</dbReference>